<dbReference type="STRING" id="568069.A0A1J1I7B4"/>
<comment type="similarity">
    <text evidence="2">Belongs to the 3-beta-HSD family.</text>
</comment>
<evidence type="ECO:0000256" key="2">
    <source>
        <dbReference type="RuleBase" id="RU004475"/>
    </source>
</evidence>
<sequence>MKQEGEGDVVLITGGSGFLGQHIVRLIEERDPTVKEIRIVDLRPYENRLRHSEHKKLVSILGDICDPASIEHAFEGVNCVFHCAAYINFQYPPNFDELERVNVKGTQNVIDLCIKHNVPNLIYTSSALVTFVPYMGKGTFSIIVNQTESKAKTPSTDSQFLIPGFPASKLRAEKLVLSSHGTKLINGKDHLNTVALRPTLMYGECDERFFPTIMRLAVRWNGKIPRIAEGGKKQLSYVGNVAWAHLCARTKLKMNPKDISGLPIFITDETPVTDAVRFTQRVNVDMEIFKIKPMSWSPPFLLCYFLAMMLELVLKAVNIFKKVQVEYCPRGLLAYGSSLVLFDRLRSSISMDYEPIYTVSEGFLRSAKWYDLWYQNFKTGEHSIRNRNS</sequence>
<dbReference type="AlphaFoldDB" id="A0A1J1I7B4"/>
<reference evidence="4 5" key="1">
    <citation type="submission" date="2015-04" db="EMBL/GenBank/DDBJ databases">
        <authorList>
            <person name="Syromyatnikov M.Y."/>
            <person name="Popov V.N."/>
        </authorList>
    </citation>
    <scope>NUCLEOTIDE SEQUENCE [LARGE SCALE GENOMIC DNA]</scope>
</reference>
<dbReference type="Pfam" id="PF01073">
    <property type="entry name" value="3Beta_HSD"/>
    <property type="match status" value="1"/>
</dbReference>
<dbReference type="SUPFAM" id="SSF51735">
    <property type="entry name" value="NAD(P)-binding Rossmann-fold domains"/>
    <property type="match status" value="1"/>
</dbReference>
<proteinExistence type="inferred from homology"/>
<gene>
    <name evidence="4" type="primary">Delta 5--&gt;4-isomerase type 2</name>
    <name evidence="4" type="ORF">CLUMA_CG009602</name>
</gene>
<evidence type="ECO:0000259" key="3">
    <source>
        <dbReference type="Pfam" id="PF01073"/>
    </source>
</evidence>
<keyword evidence="1 2" id="KW-0560">Oxidoreductase</keyword>
<evidence type="ECO:0000313" key="4">
    <source>
        <dbReference type="EMBL" id="CRK96173.1"/>
    </source>
</evidence>
<dbReference type="FunFam" id="3.40.50.720:FF:000495">
    <property type="entry name" value="3 hydroxysteroid dehydrogenase, putative"/>
    <property type="match status" value="1"/>
</dbReference>
<dbReference type="Gene3D" id="3.40.50.720">
    <property type="entry name" value="NAD(P)-binding Rossmann-like Domain"/>
    <property type="match status" value="1"/>
</dbReference>
<organism evidence="4 5">
    <name type="scientific">Clunio marinus</name>
    <dbReference type="NCBI Taxonomy" id="568069"/>
    <lineage>
        <taxon>Eukaryota</taxon>
        <taxon>Metazoa</taxon>
        <taxon>Ecdysozoa</taxon>
        <taxon>Arthropoda</taxon>
        <taxon>Hexapoda</taxon>
        <taxon>Insecta</taxon>
        <taxon>Pterygota</taxon>
        <taxon>Neoptera</taxon>
        <taxon>Endopterygota</taxon>
        <taxon>Diptera</taxon>
        <taxon>Nematocera</taxon>
        <taxon>Chironomoidea</taxon>
        <taxon>Chironomidae</taxon>
        <taxon>Clunio</taxon>
    </lineage>
</organism>
<evidence type="ECO:0000313" key="5">
    <source>
        <dbReference type="Proteomes" id="UP000183832"/>
    </source>
</evidence>
<dbReference type="PANTHER" id="PTHR10366:SF853">
    <property type="entry name" value="GH25466P"/>
    <property type="match status" value="1"/>
</dbReference>
<dbReference type="OrthoDB" id="2735536at2759"/>
<dbReference type="PANTHER" id="PTHR10366">
    <property type="entry name" value="NAD DEPENDENT EPIMERASE/DEHYDRATASE"/>
    <property type="match status" value="1"/>
</dbReference>
<dbReference type="GO" id="GO:0006694">
    <property type="term" value="P:steroid biosynthetic process"/>
    <property type="evidence" value="ECO:0007669"/>
    <property type="project" value="InterPro"/>
</dbReference>
<evidence type="ECO:0000256" key="1">
    <source>
        <dbReference type="ARBA" id="ARBA00023002"/>
    </source>
</evidence>
<dbReference type="Proteomes" id="UP000183832">
    <property type="component" value="Unassembled WGS sequence"/>
</dbReference>
<dbReference type="InterPro" id="IPR002225">
    <property type="entry name" value="3Beta_OHSteriod_DH/Estase"/>
</dbReference>
<dbReference type="InterPro" id="IPR036291">
    <property type="entry name" value="NAD(P)-bd_dom_sf"/>
</dbReference>
<keyword evidence="5" id="KW-1185">Reference proteome</keyword>
<protein>
    <submittedName>
        <fullName evidence="4">CLUMA_CG009602, isoform A</fullName>
    </submittedName>
</protein>
<accession>A0A1J1I7B4</accession>
<name>A0A1J1I7B4_9DIPT</name>
<dbReference type="EMBL" id="CVRI01000043">
    <property type="protein sequence ID" value="CRK96173.1"/>
    <property type="molecule type" value="Genomic_DNA"/>
</dbReference>
<feature type="domain" description="3-beta hydroxysteroid dehydrogenase/isomerase" evidence="3">
    <location>
        <begin position="11"/>
        <end position="282"/>
    </location>
</feature>
<dbReference type="InterPro" id="IPR050425">
    <property type="entry name" value="NAD(P)_dehydrat-like"/>
</dbReference>
<dbReference type="GO" id="GO:0016616">
    <property type="term" value="F:oxidoreductase activity, acting on the CH-OH group of donors, NAD or NADP as acceptor"/>
    <property type="evidence" value="ECO:0007669"/>
    <property type="project" value="InterPro"/>
</dbReference>